<keyword evidence="1" id="KW-0808">Transferase</keyword>
<proteinExistence type="predicted"/>
<keyword evidence="2" id="KW-1185">Reference proteome</keyword>
<name>A0A239BQP8_9ACTN</name>
<sequence>MGLPSVSEVQSVQPRDAAAAAVRALSVAAAVDAALTDRVLVIGSLPPFGRDLDLLVRLPQRRQVVEWCVASGFVPSQDRWATFDADGPYVIDVEHAERDRWGGRDPSVLFADAEPLTCFRHLARPSPAAVLVLAGRSVVARRGRLSAGTRARVDRVLDRDPDAWTTAEEVARQLGLRGALRALRAAHRSRVDSPPARAGRVLRYLLGPDPVRVKAALVRESLPRRLRPTVVSLSGLDGSGKSTQVRRLREALTQLGVPSTDQWAGFATSRKLYGICSLLDRRAWTPAGRRELRAQPLDPFVPPGCRTGTMAPHLWVGLAAAFNALQLWWLTLRPRSRTQVLLFDRFSPDTAVKLDYFFGHERRLDVRFERALFRLLAPRPAVGFLLAVPGEVSHARRQEHWGPRELECMAQLYEGHVPRFGLRRLDGRRPADDLHRRILRDVWRAL</sequence>
<organism evidence="1 2">
    <name type="scientific">Geodermatophilus pulveris</name>
    <dbReference type="NCBI Taxonomy" id="1564159"/>
    <lineage>
        <taxon>Bacteria</taxon>
        <taxon>Bacillati</taxon>
        <taxon>Actinomycetota</taxon>
        <taxon>Actinomycetes</taxon>
        <taxon>Geodermatophilales</taxon>
        <taxon>Geodermatophilaceae</taxon>
        <taxon>Geodermatophilus</taxon>
    </lineage>
</organism>
<evidence type="ECO:0000313" key="2">
    <source>
        <dbReference type="Proteomes" id="UP000198373"/>
    </source>
</evidence>
<dbReference type="EMBL" id="FZOO01000002">
    <property type="protein sequence ID" value="SNS10320.1"/>
    <property type="molecule type" value="Genomic_DNA"/>
</dbReference>
<accession>A0A239BQP8</accession>
<gene>
    <name evidence="1" type="ORF">SAMN06893096_10221</name>
</gene>
<dbReference type="AlphaFoldDB" id="A0A239BQP8"/>
<protein>
    <submittedName>
        <fullName evidence="1">Thymidylate kinase</fullName>
    </submittedName>
</protein>
<dbReference type="InterPro" id="IPR027417">
    <property type="entry name" value="P-loop_NTPase"/>
</dbReference>
<dbReference type="GO" id="GO:0016301">
    <property type="term" value="F:kinase activity"/>
    <property type="evidence" value="ECO:0007669"/>
    <property type="project" value="UniProtKB-KW"/>
</dbReference>
<evidence type="ECO:0000313" key="1">
    <source>
        <dbReference type="EMBL" id="SNS10320.1"/>
    </source>
</evidence>
<dbReference type="Gene3D" id="3.40.50.300">
    <property type="entry name" value="P-loop containing nucleotide triphosphate hydrolases"/>
    <property type="match status" value="1"/>
</dbReference>
<dbReference type="SUPFAM" id="SSF52540">
    <property type="entry name" value="P-loop containing nucleoside triphosphate hydrolases"/>
    <property type="match status" value="1"/>
</dbReference>
<dbReference type="Proteomes" id="UP000198373">
    <property type="component" value="Unassembled WGS sequence"/>
</dbReference>
<reference evidence="2" key="1">
    <citation type="submission" date="2017-06" db="EMBL/GenBank/DDBJ databases">
        <authorList>
            <person name="Varghese N."/>
            <person name="Submissions S."/>
        </authorList>
    </citation>
    <scope>NUCLEOTIDE SEQUENCE [LARGE SCALE GENOMIC DNA]</scope>
    <source>
        <strain evidence="2">DSM 46839</strain>
    </source>
</reference>
<keyword evidence="1" id="KW-0418">Kinase</keyword>